<dbReference type="EMBL" id="PXNP01000111">
    <property type="protein sequence ID" value="PSF04591.1"/>
    <property type="molecule type" value="Genomic_DNA"/>
</dbReference>
<dbReference type="AlphaFoldDB" id="A0A2T1K388"/>
<protein>
    <submittedName>
        <fullName evidence="1">Uncharacterized protein</fullName>
    </submittedName>
</protein>
<reference evidence="1 2" key="1">
    <citation type="submission" date="2018-03" db="EMBL/GenBank/DDBJ databases">
        <title>Marinobacter brunus sp. nov., a marine bacterium of Gamma-proteobacteria isolated from the surface seawater of the South China Sea.</title>
        <authorList>
            <person name="Cheng H."/>
            <person name="Wu Y.-H."/>
            <person name="Xamxidin M."/>
            <person name="Xu X.-W."/>
        </authorList>
    </citation>
    <scope>NUCLEOTIDE SEQUENCE [LARGE SCALE GENOMIC DNA]</scope>
    <source>
        <strain evidence="1 2">NH169-3</strain>
    </source>
</reference>
<keyword evidence="2" id="KW-1185">Reference proteome</keyword>
<accession>A0A2T1K388</accession>
<evidence type="ECO:0000313" key="2">
    <source>
        <dbReference type="Proteomes" id="UP000239866"/>
    </source>
</evidence>
<dbReference type="Proteomes" id="UP000239866">
    <property type="component" value="Unassembled WGS sequence"/>
</dbReference>
<sequence>MNIRFSVLVSLACLVGCSGDYPHADQEVGENGEPPKALEQRYQRQFQADEKNYVLALGRIHAFLVENRFLTKYTDCFDDVLDIRKRKKGFSCLVLRAEKGPPTKVYFRVIVDEVNFNQLDDHNRLLYSVEIYSIDPDLGWGITELLRDFGSEVASSLAELHSGSLGDYGSDRP</sequence>
<gene>
    <name evidence="1" type="ORF">C7H09_19640</name>
</gene>
<dbReference type="RefSeq" id="WP_106765746.1">
    <property type="nucleotide sequence ID" value="NZ_PXNP01000111.1"/>
</dbReference>
<comment type="caution">
    <text evidence="1">The sequence shown here is derived from an EMBL/GenBank/DDBJ whole genome shotgun (WGS) entry which is preliminary data.</text>
</comment>
<proteinExistence type="predicted"/>
<evidence type="ECO:0000313" key="1">
    <source>
        <dbReference type="EMBL" id="PSF04591.1"/>
    </source>
</evidence>
<dbReference type="OrthoDB" id="6195401at2"/>
<organism evidence="1 2">
    <name type="scientific">Marinobacter fuscus</name>
    <dbReference type="NCBI Taxonomy" id="2109942"/>
    <lineage>
        <taxon>Bacteria</taxon>
        <taxon>Pseudomonadati</taxon>
        <taxon>Pseudomonadota</taxon>
        <taxon>Gammaproteobacteria</taxon>
        <taxon>Pseudomonadales</taxon>
        <taxon>Marinobacteraceae</taxon>
        <taxon>Marinobacter</taxon>
    </lineage>
</organism>
<name>A0A2T1K388_9GAMM</name>